<dbReference type="Proteomes" id="UP000070080">
    <property type="component" value="Unassembled WGS sequence"/>
</dbReference>
<dbReference type="GO" id="GO:1990481">
    <property type="term" value="P:mRNA pseudouridine synthesis"/>
    <property type="evidence" value="ECO:0007669"/>
    <property type="project" value="TreeGrafter"/>
</dbReference>
<dbReference type="GO" id="GO:0003723">
    <property type="term" value="F:RNA binding"/>
    <property type="evidence" value="ECO:0007669"/>
    <property type="project" value="InterPro"/>
</dbReference>
<evidence type="ECO:0000256" key="3">
    <source>
        <dbReference type="ARBA" id="ARBA00022694"/>
    </source>
</evidence>
<dbReference type="HAMAP" id="MF_01080">
    <property type="entry name" value="TruB_bact"/>
    <property type="match status" value="1"/>
</dbReference>
<dbReference type="PANTHER" id="PTHR13767">
    <property type="entry name" value="TRNA-PSEUDOURIDINE SYNTHASE"/>
    <property type="match status" value="1"/>
</dbReference>
<keyword evidence="8" id="KW-1185">Reference proteome</keyword>
<dbReference type="RefSeq" id="WP_066714905.1">
    <property type="nucleotide sequence ID" value="NZ_JARFNM010000001.1"/>
</dbReference>
<dbReference type="Gene3D" id="3.30.2350.10">
    <property type="entry name" value="Pseudouridine synthase"/>
    <property type="match status" value="1"/>
</dbReference>
<keyword evidence="3 5" id="KW-0819">tRNA processing</keyword>
<evidence type="ECO:0000256" key="1">
    <source>
        <dbReference type="ARBA" id="ARBA00000385"/>
    </source>
</evidence>
<dbReference type="GO" id="GO:0160148">
    <property type="term" value="F:tRNA pseudouridine(55) synthase activity"/>
    <property type="evidence" value="ECO:0007669"/>
    <property type="project" value="UniProtKB-EC"/>
</dbReference>
<dbReference type="PANTHER" id="PTHR13767:SF2">
    <property type="entry name" value="PSEUDOURIDYLATE SYNTHASE TRUB1"/>
    <property type="match status" value="1"/>
</dbReference>
<evidence type="ECO:0000259" key="6">
    <source>
        <dbReference type="Pfam" id="PF01509"/>
    </source>
</evidence>
<comment type="caution">
    <text evidence="7">The sequence shown here is derived from an EMBL/GenBank/DDBJ whole genome shotgun (WGS) entry which is preliminary data.</text>
</comment>
<evidence type="ECO:0000313" key="7">
    <source>
        <dbReference type="EMBL" id="KXB39278.1"/>
    </source>
</evidence>
<reference evidence="8" key="1">
    <citation type="submission" date="2016-01" db="EMBL/GenBank/DDBJ databases">
        <authorList>
            <person name="Mitreva M."/>
            <person name="Pepin K.H."/>
            <person name="Mihindukulasuriya K.A."/>
            <person name="Fulton R."/>
            <person name="Fronick C."/>
            <person name="O'Laughlin M."/>
            <person name="Miner T."/>
            <person name="Herter B."/>
            <person name="Rosa B.A."/>
            <person name="Cordes M."/>
            <person name="Tomlinson C."/>
            <person name="Wollam A."/>
            <person name="Palsikar V.B."/>
            <person name="Mardis E.R."/>
            <person name="Wilson R.K."/>
        </authorList>
    </citation>
    <scope>NUCLEOTIDE SEQUENCE [LARGE SCALE GENOMIC DNA]</scope>
    <source>
        <strain evidence="8">KA00274</strain>
    </source>
</reference>
<comment type="similarity">
    <text evidence="2 5">Belongs to the pseudouridine synthase TruB family. Type 1 subfamily.</text>
</comment>
<evidence type="ECO:0000256" key="5">
    <source>
        <dbReference type="HAMAP-Rule" id="MF_01080"/>
    </source>
</evidence>
<dbReference type="STRING" id="1497955.HMPREF1872_01310"/>
<dbReference type="OrthoDB" id="9802309at2"/>
<feature type="active site" description="Nucleophile" evidence="5">
    <location>
        <position position="40"/>
    </location>
</feature>
<dbReference type="AlphaFoldDB" id="A0A133Y7T9"/>
<name>A0A133Y7T9_9FIRM</name>
<dbReference type="SUPFAM" id="SSF55120">
    <property type="entry name" value="Pseudouridine synthase"/>
    <property type="match status" value="1"/>
</dbReference>
<comment type="catalytic activity">
    <reaction evidence="1 5">
        <text>uridine(55) in tRNA = pseudouridine(55) in tRNA</text>
        <dbReference type="Rhea" id="RHEA:42532"/>
        <dbReference type="Rhea" id="RHEA-COMP:10101"/>
        <dbReference type="Rhea" id="RHEA-COMP:10102"/>
        <dbReference type="ChEBI" id="CHEBI:65314"/>
        <dbReference type="ChEBI" id="CHEBI:65315"/>
        <dbReference type="EC" id="5.4.99.25"/>
    </reaction>
</comment>
<evidence type="ECO:0000256" key="2">
    <source>
        <dbReference type="ARBA" id="ARBA00005642"/>
    </source>
</evidence>
<gene>
    <name evidence="5" type="primary">truB</name>
    <name evidence="7" type="ORF">HMPREF1872_01310</name>
</gene>
<dbReference type="Pfam" id="PF01509">
    <property type="entry name" value="TruB_N"/>
    <property type="match status" value="1"/>
</dbReference>
<organism evidence="7 8">
    <name type="scientific">Amygdalobacter nucleatus</name>
    <dbReference type="NCBI Taxonomy" id="3029274"/>
    <lineage>
        <taxon>Bacteria</taxon>
        <taxon>Bacillati</taxon>
        <taxon>Bacillota</taxon>
        <taxon>Clostridia</taxon>
        <taxon>Eubacteriales</taxon>
        <taxon>Oscillospiraceae</taxon>
        <taxon>Amygdalobacter</taxon>
    </lineage>
</organism>
<dbReference type="InterPro" id="IPR014780">
    <property type="entry name" value="tRNA_psdUridine_synth_TruB"/>
</dbReference>
<feature type="domain" description="Pseudouridine synthase II N-terminal" evidence="6">
    <location>
        <begin position="25"/>
        <end position="166"/>
    </location>
</feature>
<dbReference type="PATRIC" id="fig|1497955.3.peg.1277"/>
<proteinExistence type="inferred from homology"/>
<comment type="function">
    <text evidence="5">Responsible for synthesis of pseudouridine from uracil-55 in the psi GC loop of transfer RNAs.</text>
</comment>
<dbReference type="GO" id="GO:0031119">
    <property type="term" value="P:tRNA pseudouridine synthesis"/>
    <property type="evidence" value="ECO:0007669"/>
    <property type="project" value="UniProtKB-UniRule"/>
</dbReference>
<keyword evidence="4 5" id="KW-0413">Isomerase</keyword>
<dbReference type="InterPro" id="IPR002501">
    <property type="entry name" value="PsdUridine_synth_N"/>
</dbReference>
<evidence type="ECO:0000256" key="4">
    <source>
        <dbReference type="ARBA" id="ARBA00023235"/>
    </source>
</evidence>
<dbReference type="EMBL" id="LSCV01000042">
    <property type="protein sequence ID" value="KXB39278.1"/>
    <property type="molecule type" value="Genomic_DNA"/>
</dbReference>
<protein>
    <recommendedName>
        <fullName evidence="5">tRNA pseudouridine synthase B</fullName>
        <ecNumber evidence="5">5.4.99.25</ecNumber>
    </recommendedName>
    <alternativeName>
        <fullName evidence="5">tRNA pseudouridine(55) synthase</fullName>
        <shortName evidence="5">Psi55 synthase</shortName>
    </alternativeName>
    <alternativeName>
        <fullName evidence="5">tRNA pseudouridylate synthase</fullName>
    </alternativeName>
    <alternativeName>
        <fullName evidence="5">tRNA-uridine isomerase</fullName>
    </alternativeName>
</protein>
<accession>A0A133Y7T9</accession>
<evidence type="ECO:0000313" key="8">
    <source>
        <dbReference type="Proteomes" id="UP000070080"/>
    </source>
</evidence>
<dbReference type="EC" id="5.4.99.25" evidence="5"/>
<sequence>MLNNSIYLIYKSIGPSSFACVNQLRHSLGAEKAGHIGTLDPFAEGLLPVFVNRATRLIPYLEVASKTYRALVVLGAKSTSLDANGELVSKQELSFQAYYALLKDDAALAKAQIQQLVGVSEQEIPLYSAKKVNGKKLYEYARQNQSVEKQYKTIEVTAAKLLNFQGIISQTELAELDLAKLEQLYTERLNELKQQKAWPNPTLFPAAKARLQMKKLAKPLEQAAISAWCKFTPTLYFDIEFTVSKGTFIRALVADLGKRLGTEAYTLRLLRTKVGQFDLADAHSESEWQDLFAQTKSETERAKLGLNLQTAFSNLPNYVCNDKEHKWLLQGRTLSFYQKELAKKPEYSTEHLWKNLINLPAMSIIKQRQYVLAIYEGQVIALLSLQEMEQGLQLVPERMLFSHEDL</sequence>
<dbReference type="InterPro" id="IPR020103">
    <property type="entry name" value="PsdUridine_synth_cat_dom_sf"/>
</dbReference>